<sequence length="75" mass="8165">MDPSDAEGRTPYAVVVNDEDQHSVWPAALPLPPGWHEAGVRGDEQHCLQAITRLWPDITPRSARVPAPATAGERT</sequence>
<evidence type="ECO:0000313" key="2">
    <source>
        <dbReference type="EMBL" id="ROR34089.1"/>
    </source>
</evidence>
<feature type="domain" description="MbtH-like" evidence="1">
    <location>
        <begin position="3"/>
        <end position="53"/>
    </location>
</feature>
<dbReference type="PANTHER" id="PTHR38444">
    <property type="entry name" value="ENTEROBACTIN BIOSYNTHESIS PROTEIN YBDZ"/>
    <property type="match status" value="1"/>
</dbReference>
<organism evidence="3 4">
    <name type="scientific">Kitasatospora cineracea</name>
    <dbReference type="NCBI Taxonomy" id="88074"/>
    <lineage>
        <taxon>Bacteria</taxon>
        <taxon>Bacillati</taxon>
        <taxon>Actinomycetota</taxon>
        <taxon>Actinomycetes</taxon>
        <taxon>Kitasatosporales</taxon>
        <taxon>Streptomycetaceae</taxon>
        <taxon>Kitasatospora</taxon>
    </lineage>
</organism>
<evidence type="ECO:0000313" key="3">
    <source>
        <dbReference type="EMBL" id="RPE26901.1"/>
    </source>
</evidence>
<name>A0A3N4R8E5_9ACTN</name>
<accession>A0A8G1XB98</accession>
<evidence type="ECO:0000313" key="5">
    <source>
        <dbReference type="Proteomes" id="UP000267408"/>
    </source>
</evidence>
<reference evidence="4 5" key="1">
    <citation type="submission" date="2018-11" db="EMBL/GenBank/DDBJ databases">
        <title>Sequencing the genomes of 1000 actinobacteria strains.</title>
        <authorList>
            <person name="Klenk H.-P."/>
        </authorList>
    </citation>
    <scope>NUCLEOTIDE SEQUENCE [LARGE SCALE GENOMIC DNA]</scope>
    <source>
        <strain evidence="2 5">DSM 44780</strain>
        <strain evidence="3 4">DSM 44781</strain>
    </source>
</reference>
<dbReference type="SMART" id="SM00923">
    <property type="entry name" value="MbtH"/>
    <property type="match status" value="1"/>
</dbReference>
<dbReference type="GO" id="GO:0019290">
    <property type="term" value="P:siderophore biosynthetic process"/>
    <property type="evidence" value="ECO:0007669"/>
    <property type="project" value="TreeGrafter"/>
</dbReference>
<dbReference type="RefSeq" id="WP_123564188.1">
    <property type="nucleotide sequence ID" value="NZ_JBEXVB010000018.1"/>
</dbReference>
<evidence type="ECO:0000259" key="1">
    <source>
        <dbReference type="SMART" id="SM00923"/>
    </source>
</evidence>
<dbReference type="OrthoDB" id="7584480at2"/>
<proteinExistence type="predicted"/>
<keyword evidence="4" id="KW-1185">Reference proteome</keyword>
<dbReference type="SUPFAM" id="SSF160582">
    <property type="entry name" value="MbtH-like"/>
    <property type="match status" value="1"/>
</dbReference>
<comment type="caution">
    <text evidence="3">The sequence shown here is derived from an EMBL/GenBank/DDBJ whole genome shotgun (WGS) entry which is preliminary data.</text>
</comment>
<dbReference type="PANTHER" id="PTHR38444:SF1">
    <property type="entry name" value="ENTEROBACTIN BIOSYNTHESIS PROTEIN YBDZ"/>
    <property type="match status" value="1"/>
</dbReference>
<evidence type="ECO:0000313" key="4">
    <source>
        <dbReference type="Proteomes" id="UP000266906"/>
    </source>
</evidence>
<dbReference type="AlphaFoldDB" id="A0A3N4R8E5"/>
<dbReference type="EMBL" id="RJVJ01000004">
    <property type="protein sequence ID" value="ROR34089.1"/>
    <property type="molecule type" value="Genomic_DNA"/>
</dbReference>
<dbReference type="InterPro" id="IPR037407">
    <property type="entry name" value="MLP_fam"/>
</dbReference>
<dbReference type="InterPro" id="IPR038020">
    <property type="entry name" value="MbtH-like_sf"/>
</dbReference>
<dbReference type="InterPro" id="IPR005153">
    <property type="entry name" value="MbtH-like_dom"/>
</dbReference>
<dbReference type="Proteomes" id="UP000266906">
    <property type="component" value="Unassembled WGS sequence"/>
</dbReference>
<gene>
    <name evidence="3" type="ORF">EDD38_7538</name>
    <name evidence="2" type="ORF">EDD39_7650</name>
</gene>
<dbReference type="GO" id="GO:0005829">
    <property type="term" value="C:cytosol"/>
    <property type="evidence" value="ECO:0007669"/>
    <property type="project" value="TreeGrafter"/>
</dbReference>
<dbReference type="Gene3D" id="3.90.820.10">
    <property type="entry name" value="Structural Genomics, Unknown Function 30-nov-00 1gh9 Mol_id"/>
    <property type="match status" value="1"/>
</dbReference>
<accession>A0A3N4R8E5</accession>
<dbReference type="EMBL" id="RKQG01000005">
    <property type="protein sequence ID" value="RPE26901.1"/>
    <property type="molecule type" value="Genomic_DNA"/>
</dbReference>
<dbReference type="Proteomes" id="UP000267408">
    <property type="component" value="Unassembled WGS sequence"/>
</dbReference>
<dbReference type="Pfam" id="PF03621">
    <property type="entry name" value="MbtH"/>
    <property type="match status" value="1"/>
</dbReference>
<protein>
    <submittedName>
        <fullName evidence="3">MbtH protein</fullName>
    </submittedName>
</protein>